<evidence type="ECO:0000313" key="2">
    <source>
        <dbReference type="EMBL" id="CCG85145.1"/>
    </source>
</evidence>
<evidence type="ECO:0000256" key="1">
    <source>
        <dbReference type="SAM" id="MobiDB-lite"/>
    </source>
</evidence>
<feature type="compositionally biased region" description="Polar residues" evidence="1">
    <location>
        <begin position="7"/>
        <end position="18"/>
    </location>
</feature>
<feature type="region of interest" description="Disordered" evidence="1">
    <location>
        <begin position="29"/>
        <end position="70"/>
    </location>
</feature>
<protein>
    <submittedName>
        <fullName evidence="2">Uncharacterized protein</fullName>
    </submittedName>
</protein>
<sequence length="421" mass="45258">MAIVMTPATNSSGDSASAATGLPVAGVFSTQSKSKRSYVTPDSSVSPGLRPKDIEDEHNITPDSGDETDDLDMDGFEGNNNHPLPDMHRGSPCLDPTGARLEDDPAIAPSTLADVYLPTLFAQHGPCAIRHLTQYLSVNNAKFGELHAGKQRRLIVKALELGKGVMFEKVGWGRWNQIESKMDGTPFTPETMPQQLNKSGSLLSSSLKHSALVANSSGGLRPPVLGSYPVSSYSSQQDFMFSPSLSVAETSREDEDDGDIDPLDLDLEGEDSDTDEEDWRSMGAEALRARSTTASNAGSFREPNSYLGSHSGSQRSVPYPIRRKSSAGVYQLNSPYLQSGSHSNSPMMRPSFPKTSSYLKASPMSNARASSFSKARENRVQHISPTRTCNPSSPDLRNEDSNTQADAVEALVMLSGGHQGS</sequence>
<reference evidence="2 3" key="1">
    <citation type="journal article" date="2013" name="MBio">
        <title>Genome sequencing of the plant pathogen Taphrina deformans, the causal agent of peach leaf curl.</title>
        <authorList>
            <person name="Cisse O.H."/>
            <person name="Almeida J.M.G.C.F."/>
            <person name="Fonseca A."/>
            <person name="Kumar A.A."/>
            <person name="Salojaervi J."/>
            <person name="Overmyer K."/>
            <person name="Hauser P.M."/>
            <person name="Pagni M."/>
        </authorList>
    </citation>
    <scope>NUCLEOTIDE SEQUENCE [LARGE SCALE GENOMIC DNA]</scope>
    <source>
        <strain evidence="3">PYCC 5710 / ATCC 11124 / CBS 356.35 / IMI 108563 / JCM 9778 / NBRC 8474</strain>
    </source>
</reference>
<feature type="region of interest" description="Disordered" evidence="1">
    <location>
        <begin position="290"/>
        <end position="319"/>
    </location>
</feature>
<dbReference type="InterPro" id="IPR018818">
    <property type="entry name" value="Stb3"/>
</dbReference>
<feature type="compositionally biased region" description="Polar residues" evidence="1">
    <location>
        <begin position="334"/>
        <end position="346"/>
    </location>
</feature>
<dbReference type="eggNOG" id="ENOG502QW7S">
    <property type="taxonomic scope" value="Eukaryota"/>
</dbReference>
<feature type="compositionally biased region" description="Polar residues" evidence="1">
    <location>
        <begin position="381"/>
        <end position="405"/>
    </location>
</feature>
<dbReference type="GO" id="GO:0043565">
    <property type="term" value="F:sequence-specific DNA binding"/>
    <property type="evidence" value="ECO:0007669"/>
    <property type="project" value="TreeGrafter"/>
</dbReference>
<dbReference type="GO" id="GO:0005634">
    <property type="term" value="C:nucleus"/>
    <property type="evidence" value="ECO:0007669"/>
    <property type="project" value="TreeGrafter"/>
</dbReference>
<accession>R4XL81</accession>
<gene>
    <name evidence="2" type="ORF">TAPDE_000305</name>
</gene>
<dbReference type="PANTHER" id="PTHR28164:SF1">
    <property type="entry name" value="PROTEIN STB3"/>
    <property type="match status" value="1"/>
</dbReference>
<proteinExistence type="predicted"/>
<dbReference type="VEuPathDB" id="FungiDB:TAPDE_000305"/>
<dbReference type="Pfam" id="PF10330">
    <property type="entry name" value="Stb3"/>
    <property type="match status" value="1"/>
</dbReference>
<feature type="compositionally biased region" description="Basic and acidic residues" evidence="1">
    <location>
        <begin position="50"/>
        <end position="60"/>
    </location>
</feature>
<dbReference type="AlphaFoldDB" id="R4XL81"/>
<feature type="region of interest" description="Disordered" evidence="1">
    <location>
        <begin position="334"/>
        <end position="421"/>
    </location>
</feature>
<feature type="compositionally biased region" description="Polar residues" evidence="1">
    <location>
        <begin position="306"/>
        <end position="316"/>
    </location>
</feature>
<evidence type="ECO:0000313" key="3">
    <source>
        <dbReference type="Proteomes" id="UP000013776"/>
    </source>
</evidence>
<dbReference type="GO" id="GO:0000432">
    <property type="term" value="P:positive regulation of transcription from RNA polymerase II promoter by glucose"/>
    <property type="evidence" value="ECO:0007669"/>
    <property type="project" value="TreeGrafter"/>
</dbReference>
<comment type="caution">
    <text evidence="2">The sequence shown here is derived from an EMBL/GenBank/DDBJ whole genome shotgun (WGS) entry which is preliminary data.</text>
</comment>
<dbReference type="OrthoDB" id="5391991at2759"/>
<organism evidence="2 3">
    <name type="scientific">Taphrina deformans (strain PYCC 5710 / ATCC 11124 / CBS 356.35 / IMI 108563 / JCM 9778 / NBRC 8474)</name>
    <name type="common">Peach leaf curl fungus</name>
    <name type="synonym">Lalaria deformans</name>
    <dbReference type="NCBI Taxonomy" id="1097556"/>
    <lineage>
        <taxon>Eukaryota</taxon>
        <taxon>Fungi</taxon>
        <taxon>Dikarya</taxon>
        <taxon>Ascomycota</taxon>
        <taxon>Taphrinomycotina</taxon>
        <taxon>Taphrinomycetes</taxon>
        <taxon>Taphrinales</taxon>
        <taxon>Taphrinaceae</taxon>
        <taxon>Taphrina</taxon>
    </lineage>
</organism>
<dbReference type="PANTHER" id="PTHR28164">
    <property type="entry name" value="PROTEIN STB3"/>
    <property type="match status" value="1"/>
</dbReference>
<feature type="region of interest" description="Disordered" evidence="1">
    <location>
        <begin position="246"/>
        <end position="278"/>
    </location>
</feature>
<name>R4XL81_TAPDE</name>
<feature type="compositionally biased region" description="Acidic residues" evidence="1">
    <location>
        <begin position="252"/>
        <end position="278"/>
    </location>
</feature>
<dbReference type="Proteomes" id="UP000013776">
    <property type="component" value="Unassembled WGS sequence"/>
</dbReference>
<feature type="compositionally biased region" description="Polar residues" evidence="1">
    <location>
        <begin position="353"/>
        <end position="373"/>
    </location>
</feature>
<dbReference type="EMBL" id="CAHR02000007">
    <property type="protein sequence ID" value="CCG85145.1"/>
    <property type="molecule type" value="Genomic_DNA"/>
</dbReference>
<feature type="region of interest" description="Disordered" evidence="1">
    <location>
        <begin position="1"/>
        <end position="20"/>
    </location>
</feature>
<dbReference type="STRING" id="1097556.R4XL81"/>
<keyword evidence="3" id="KW-1185">Reference proteome</keyword>